<proteinExistence type="predicted"/>
<dbReference type="RefSeq" id="XP_003663987.1">
    <property type="nucleotide sequence ID" value="XM_003663939.1"/>
</dbReference>
<dbReference type="EMBL" id="CP003005">
    <property type="protein sequence ID" value="AEO58742.1"/>
    <property type="molecule type" value="Genomic_DNA"/>
</dbReference>
<keyword evidence="2" id="KW-1185">Reference proteome</keyword>
<reference evidence="1 2" key="1">
    <citation type="journal article" date="2011" name="Nat. Biotechnol.">
        <title>Comparative genomic analysis of the thermophilic biomass-degrading fungi Myceliophthora thermophila and Thielavia terrestris.</title>
        <authorList>
            <person name="Berka R.M."/>
            <person name="Grigoriev I.V."/>
            <person name="Otillar R."/>
            <person name="Salamov A."/>
            <person name="Grimwood J."/>
            <person name="Reid I."/>
            <person name="Ishmael N."/>
            <person name="John T."/>
            <person name="Darmond C."/>
            <person name="Moisan M.-C."/>
            <person name="Henrissat B."/>
            <person name="Coutinho P.M."/>
            <person name="Lombard V."/>
            <person name="Natvig D.O."/>
            <person name="Lindquist E."/>
            <person name="Schmutz J."/>
            <person name="Lucas S."/>
            <person name="Harris P."/>
            <person name="Powlowski J."/>
            <person name="Bellemare A."/>
            <person name="Taylor D."/>
            <person name="Butler G."/>
            <person name="de Vries R.P."/>
            <person name="Allijn I.E."/>
            <person name="van den Brink J."/>
            <person name="Ushinsky S."/>
            <person name="Storms R."/>
            <person name="Powell A.J."/>
            <person name="Paulsen I.T."/>
            <person name="Elbourne L.D.H."/>
            <person name="Baker S.E."/>
            <person name="Magnuson J."/>
            <person name="LaBoissiere S."/>
            <person name="Clutterbuck A.J."/>
            <person name="Martinez D."/>
            <person name="Wogulis M."/>
            <person name="de Leon A.L."/>
            <person name="Rey M.W."/>
            <person name="Tsang A."/>
        </authorList>
    </citation>
    <scope>NUCLEOTIDE SEQUENCE [LARGE SCALE GENOMIC DNA]</scope>
    <source>
        <strain evidence="2">ATCC 42464 / BCRC 31852 / DSM 1799</strain>
    </source>
</reference>
<name>G2QH82_THET4</name>
<dbReference type="VEuPathDB" id="FungiDB:MYCTH_95166"/>
<dbReference type="InParanoid" id="G2QH82"/>
<protein>
    <submittedName>
        <fullName evidence="1">Uncharacterized protein</fullName>
    </submittedName>
</protein>
<evidence type="ECO:0000313" key="2">
    <source>
        <dbReference type="Proteomes" id="UP000007322"/>
    </source>
</evidence>
<dbReference type="GeneID" id="11513462"/>
<evidence type="ECO:0000313" key="1">
    <source>
        <dbReference type="EMBL" id="AEO58742.1"/>
    </source>
</evidence>
<dbReference type="Proteomes" id="UP000007322">
    <property type="component" value="Chromosome 4"/>
</dbReference>
<dbReference type="HOGENOM" id="CLU_1062384_0_0_1"/>
<sequence length="262" mass="27655">MVCPAVMPCGGVQVTGLHELQRAICTPYVRVAQPQPAKNTGSQPMDVETPEVGARLARAAKAWRARGQATGIPGLAVFAANWAARLDLTSADGILGGLSPWASSGTGNTIPTSPAQLSMPSTETRLRQWSGFPRSPRENSADAAVSSSTGTRQVFFAFRVRKGGVGLGIITSTPRHKDPDPIVPLWGHAARLSFIDGMSTEEGTIVRDIRARGRCCPGAVGRFRVALTDHVISSRSRGMPGSLVQDRQPGTGLLVKINDLPG</sequence>
<organism evidence="1 2">
    <name type="scientific">Thermothelomyces thermophilus (strain ATCC 42464 / BCRC 31852 / DSM 1799)</name>
    <name type="common">Sporotrichum thermophile</name>
    <dbReference type="NCBI Taxonomy" id="573729"/>
    <lineage>
        <taxon>Eukaryota</taxon>
        <taxon>Fungi</taxon>
        <taxon>Dikarya</taxon>
        <taxon>Ascomycota</taxon>
        <taxon>Pezizomycotina</taxon>
        <taxon>Sordariomycetes</taxon>
        <taxon>Sordariomycetidae</taxon>
        <taxon>Sordariales</taxon>
        <taxon>Chaetomiaceae</taxon>
        <taxon>Thermothelomyces</taxon>
    </lineage>
</organism>
<dbReference type="KEGG" id="mtm:MYCTH_95166"/>
<gene>
    <name evidence="1" type="ORF">MYCTH_95166</name>
</gene>
<accession>G2QH82</accession>
<dbReference type="AlphaFoldDB" id="G2QH82"/>